<dbReference type="Pfam" id="PF17202">
    <property type="entry name" value="sCache_3_3"/>
    <property type="match status" value="1"/>
</dbReference>
<dbReference type="InterPro" id="IPR033463">
    <property type="entry name" value="sCache_3"/>
</dbReference>
<dbReference type="RefSeq" id="WP_095595663.1">
    <property type="nucleotide sequence ID" value="NZ_BMKN01000001.1"/>
</dbReference>
<dbReference type="SUPFAM" id="SSF47384">
    <property type="entry name" value="Homodimeric domain of signal transducing histidine kinase"/>
    <property type="match status" value="1"/>
</dbReference>
<dbReference type="Gene3D" id="1.10.287.130">
    <property type="match status" value="1"/>
</dbReference>
<dbReference type="GO" id="GO:0000155">
    <property type="term" value="F:phosphorelay sensor kinase activity"/>
    <property type="evidence" value="ECO:0007669"/>
    <property type="project" value="InterPro"/>
</dbReference>
<dbReference type="SUPFAM" id="SSF103190">
    <property type="entry name" value="Sensory domain-like"/>
    <property type="match status" value="1"/>
</dbReference>
<evidence type="ECO:0000256" key="10">
    <source>
        <dbReference type="ARBA" id="ARBA00023136"/>
    </source>
</evidence>
<dbReference type="InterPro" id="IPR029151">
    <property type="entry name" value="Sensor-like_sf"/>
</dbReference>
<comment type="catalytic activity">
    <reaction evidence="1">
        <text>ATP + protein L-histidine = ADP + protein N-phospho-L-histidine.</text>
        <dbReference type="EC" id="2.7.13.3"/>
    </reaction>
</comment>
<dbReference type="PROSITE" id="PS50885">
    <property type="entry name" value="HAMP"/>
    <property type="match status" value="1"/>
</dbReference>
<feature type="domain" description="Histidine kinase" evidence="12">
    <location>
        <begin position="436"/>
        <end position="650"/>
    </location>
</feature>
<dbReference type="CDD" id="cd00082">
    <property type="entry name" value="HisKA"/>
    <property type="match status" value="1"/>
</dbReference>
<keyword evidence="5" id="KW-0597">Phosphoprotein</keyword>
<reference evidence="14" key="2">
    <citation type="submission" date="2020-09" db="EMBL/GenBank/DDBJ databases">
        <authorList>
            <person name="Sun Q."/>
            <person name="Zhou Y."/>
        </authorList>
    </citation>
    <scope>NUCLEOTIDE SEQUENCE</scope>
    <source>
        <strain evidence="14">CGMCC 1.16012</strain>
    </source>
</reference>
<keyword evidence="8 14" id="KW-0418">Kinase</keyword>
<dbReference type="InterPro" id="IPR003661">
    <property type="entry name" value="HisK_dim/P_dom"/>
</dbReference>
<dbReference type="PANTHER" id="PTHR43065:SF42">
    <property type="entry name" value="TWO-COMPONENT SENSOR PPRA"/>
    <property type="match status" value="1"/>
</dbReference>
<dbReference type="Gene3D" id="6.10.340.10">
    <property type="match status" value="1"/>
</dbReference>
<dbReference type="InterPro" id="IPR003660">
    <property type="entry name" value="HAMP_dom"/>
</dbReference>
<dbReference type="InterPro" id="IPR004358">
    <property type="entry name" value="Sig_transdc_His_kin-like_C"/>
</dbReference>
<dbReference type="EMBL" id="BMKN01000001">
    <property type="protein sequence ID" value="GGE48537.1"/>
    <property type="molecule type" value="Genomic_DNA"/>
</dbReference>
<evidence type="ECO:0000256" key="4">
    <source>
        <dbReference type="ARBA" id="ARBA00022475"/>
    </source>
</evidence>
<dbReference type="SMART" id="SM00304">
    <property type="entry name" value="HAMP"/>
    <property type="match status" value="1"/>
</dbReference>
<comment type="caution">
    <text evidence="14">The sequence shown here is derived from an EMBL/GenBank/DDBJ whole genome shotgun (WGS) entry which is preliminary data.</text>
</comment>
<name>A0A917EJD4_9RHOB</name>
<protein>
    <recommendedName>
        <fullName evidence="3">histidine kinase</fullName>
        <ecNumber evidence="3">2.7.13.3</ecNumber>
    </recommendedName>
</protein>
<evidence type="ECO:0000256" key="5">
    <source>
        <dbReference type="ARBA" id="ARBA00022553"/>
    </source>
</evidence>
<dbReference type="PANTHER" id="PTHR43065">
    <property type="entry name" value="SENSOR HISTIDINE KINASE"/>
    <property type="match status" value="1"/>
</dbReference>
<evidence type="ECO:0000256" key="2">
    <source>
        <dbReference type="ARBA" id="ARBA00004651"/>
    </source>
</evidence>
<dbReference type="InterPro" id="IPR005467">
    <property type="entry name" value="His_kinase_dom"/>
</dbReference>
<dbReference type="Gene3D" id="3.30.565.10">
    <property type="entry name" value="Histidine kinase-like ATPase, C-terminal domain"/>
    <property type="match status" value="1"/>
</dbReference>
<dbReference type="SMART" id="SM00387">
    <property type="entry name" value="HATPase_c"/>
    <property type="match status" value="1"/>
</dbReference>
<dbReference type="InterPro" id="IPR003594">
    <property type="entry name" value="HATPase_dom"/>
</dbReference>
<accession>A0A917EJD4</accession>
<keyword evidence="10 11" id="KW-0472">Membrane</keyword>
<dbReference type="PROSITE" id="PS50109">
    <property type="entry name" value="HIS_KIN"/>
    <property type="match status" value="1"/>
</dbReference>
<keyword evidence="6" id="KW-0808">Transferase</keyword>
<comment type="subcellular location">
    <subcellularLocation>
        <location evidence="2">Cell membrane</location>
        <topology evidence="2">Multi-pass membrane protein</topology>
    </subcellularLocation>
</comment>
<evidence type="ECO:0000256" key="11">
    <source>
        <dbReference type="SAM" id="Phobius"/>
    </source>
</evidence>
<evidence type="ECO:0000313" key="14">
    <source>
        <dbReference type="EMBL" id="GGE48537.1"/>
    </source>
</evidence>
<dbReference type="SMART" id="SM00388">
    <property type="entry name" value="HisKA"/>
    <property type="match status" value="1"/>
</dbReference>
<dbReference type="InterPro" id="IPR036097">
    <property type="entry name" value="HisK_dim/P_sf"/>
</dbReference>
<evidence type="ECO:0000256" key="9">
    <source>
        <dbReference type="ARBA" id="ARBA00022989"/>
    </source>
</evidence>
<dbReference type="GO" id="GO:0005886">
    <property type="term" value="C:plasma membrane"/>
    <property type="evidence" value="ECO:0007669"/>
    <property type="project" value="UniProtKB-SubCell"/>
</dbReference>
<reference evidence="14" key="1">
    <citation type="journal article" date="2014" name="Int. J. Syst. Evol. Microbiol.">
        <title>Complete genome sequence of Corynebacterium casei LMG S-19264T (=DSM 44701T), isolated from a smear-ripened cheese.</title>
        <authorList>
            <consortium name="US DOE Joint Genome Institute (JGI-PGF)"/>
            <person name="Walter F."/>
            <person name="Albersmeier A."/>
            <person name="Kalinowski J."/>
            <person name="Ruckert C."/>
        </authorList>
    </citation>
    <scope>NUCLEOTIDE SEQUENCE</scope>
    <source>
        <strain evidence="14">CGMCC 1.16012</strain>
    </source>
</reference>
<evidence type="ECO:0000256" key="8">
    <source>
        <dbReference type="ARBA" id="ARBA00022777"/>
    </source>
</evidence>
<sequence length="651" mass="70602">MKSVRLRILVLALLPLVVLMPLLLVLAMTRWNSDYDNVLIAKVDSDLRIAEQYLGQILAGTGAGLLAVSESTSFLEATQQGDASVTAYLENARSRLSLDFLYFLPQNDAVDASTRWPVIANAVSGNLETRIDILSAADLRALSPALEDQARLSLIATEAAVPTDRTVEDRGMVVHSAAPVAIEGNEGVLVGGILLNRNLQFIDTINALVYQSEEDGTPNRQGTATLFLEDVRVSTNVRLFEDVRALGTRVSAVVRQAVLDEGRTWLNRAFVVNDWYISGYLPITDSFGKRVGMLYVGFLESPFKAAKSAAYFAVLAAFAAVVALSAPLFLFLAKGIFSPLERMTQTMSKVEAGNLDARIGNVGSKDEIGQVATHLDELLDQVQERDRALRSWATELEERVDRRTAELHEANKKLEDTFQQLVMSEKLASIGEITAGVAHEINNPVAVIQGNVDVIRQSLGEQSKPVETELNLIDRQIVRIGGIVGKLLQFARPGEFGDFTESIDPTPLVNDSLVLVSHQYSKQDIDVTRDFQGTARVRIDPGEFQQVVINLLINAVQAMGNKGTLSISTFDEARSGESGFGLTVADTGPGIPEEHLNSVFDPFLTTKSAEGTGLGLSISQTIIQKAGGLISVRNRPEGGAEFTVWLPGEAA</sequence>
<feature type="domain" description="HAMP" evidence="13">
    <location>
        <begin position="334"/>
        <end position="387"/>
    </location>
</feature>
<evidence type="ECO:0000259" key="12">
    <source>
        <dbReference type="PROSITE" id="PS50109"/>
    </source>
</evidence>
<dbReference type="CDD" id="cd06225">
    <property type="entry name" value="HAMP"/>
    <property type="match status" value="1"/>
</dbReference>
<keyword evidence="15" id="KW-1185">Reference proteome</keyword>
<dbReference type="Pfam" id="PF00512">
    <property type="entry name" value="HisKA"/>
    <property type="match status" value="1"/>
</dbReference>
<keyword evidence="7 11" id="KW-0812">Transmembrane</keyword>
<keyword evidence="9 11" id="KW-1133">Transmembrane helix</keyword>
<evidence type="ECO:0000256" key="1">
    <source>
        <dbReference type="ARBA" id="ARBA00000085"/>
    </source>
</evidence>
<evidence type="ECO:0000259" key="13">
    <source>
        <dbReference type="PROSITE" id="PS50885"/>
    </source>
</evidence>
<keyword evidence="4" id="KW-1003">Cell membrane</keyword>
<evidence type="ECO:0000313" key="15">
    <source>
        <dbReference type="Proteomes" id="UP000606730"/>
    </source>
</evidence>
<dbReference type="AlphaFoldDB" id="A0A917EJD4"/>
<dbReference type="PRINTS" id="PR00344">
    <property type="entry name" value="BCTRLSENSOR"/>
</dbReference>
<feature type="transmembrane region" description="Helical" evidence="11">
    <location>
        <begin position="309"/>
        <end position="333"/>
    </location>
</feature>
<dbReference type="SUPFAM" id="SSF158472">
    <property type="entry name" value="HAMP domain-like"/>
    <property type="match status" value="1"/>
</dbReference>
<evidence type="ECO:0000256" key="3">
    <source>
        <dbReference type="ARBA" id="ARBA00012438"/>
    </source>
</evidence>
<proteinExistence type="predicted"/>
<gene>
    <name evidence="14" type="ORF">GCM10011517_15480</name>
</gene>
<dbReference type="Pfam" id="PF00672">
    <property type="entry name" value="HAMP"/>
    <property type="match status" value="1"/>
</dbReference>
<dbReference type="Proteomes" id="UP000606730">
    <property type="component" value="Unassembled WGS sequence"/>
</dbReference>
<organism evidence="14 15">
    <name type="scientific">Actibacterium pelagium</name>
    <dbReference type="NCBI Taxonomy" id="2029103"/>
    <lineage>
        <taxon>Bacteria</taxon>
        <taxon>Pseudomonadati</taxon>
        <taxon>Pseudomonadota</taxon>
        <taxon>Alphaproteobacteria</taxon>
        <taxon>Rhodobacterales</taxon>
        <taxon>Roseobacteraceae</taxon>
        <taxon>Actibacterium</taxon>
    </lineage>
</organism>
<dbReference type="InterPro" id="IPR036890">
    <property type="entry name" value="HATPase_C_sf"/>
</dbReference>
<dbReference type="Pfam" id="PF02518">
    <property type="entry name" value="HATPase_c"/>
    <property type="match status" value="1"/>
</dbReference>
<dbReference type="EC" id="2.7.13.3" evidence="3"/>
<evidence type="ECO:0000256" key="6">
    <source>
        <dbReference type="ARBA" id="ARBA00022679"/>
    </source>
</evidence>
<evidence type="ECO:0000256" key="7">
    <source>
        <dbReference type="ARBA" id="ARBA00022692"/>
    </source>
</evidence>
<dbReference type="SUPFAM" id="SSF55874">
    <property type="entry name" value="ATPase domain of HSP90 chaperone/DNA topoisomerase II/histidine kinase"/>
    <property type="match status" value="1"/>
</dbReference>
<dbReference type="OrthoDB" id="7568856at2"/>